<name>A0A9P7DNV7_9AGAM</name>
<evidence type="ECO:0008006" key="3">
    <source>
        <dbReference type="Google" id="ProtNLM"/>
    </source>
</evidence>
<comment type="caution">
    <text evidence="1">The sequence shown here is derived from an EMBL/GenBank/DDBJ whole genome shotgun (WGS) entry which is preliminary data.</text>
</comment>
<organism evidence="1 2">
    <name type="scientific">Suillus plorans</name>
    <dbReference type="NCBI Taxonomy" id="116603"/>
    <lineage>
        <taxon>Eukaryota</taxon>
        <taxon>Fungi</taxon>
        <taxon>Dikarya</taxon>
        <taxon>Basidiomycota</taxon>
        <taxon>Agaricomycotina</taxon>
        <taxon>Agaricomycetes</taxon>
        <taxon>Agaricomycetidae</taxon>
        <taxon>Boletales</taxon>
        <taxon>Suillineae</taxon>
        <taxon>Suillaceae</taxon>
        <taxon>Suillus</taxon>
    </lineage>
</organism>
<dbReference type="GeneID" id="64599774"/>
<dbReference type="EMBL" id="JABBWE010000011">
    <property type="protein sequence ID" value="KAG1799403.1"/>
    <property type="molecule type" value="Genomic_DNA"/>
</dbReference>
<protein>
    <recommendedName>
        <fullName evidence="3">DDE Tnp4 domain-containing protein</fullName>
    </recommendedName>
</protein>
<dbReference type="AlphaFoldDB" id="A0A9P7DNV7"/>
<reference evidence="1" key="1">
    <citation type="journal article" date="2020" name="New Phytol.">
        <title>Comparative genomics reveals dynamic genome evolution in host specialist ectomycorrhizal fungi.</title>
        <authorList>
            <person name="Lofgren L.A."/>
            <person name="Nguyen N.H."/>
            <person name="Vilgalys R."/>
            <person name="Ruytinx J."/>
            <person name="Liao H.L."/>
            <person name="Branco S."/>
            <person name="Kuo A."/>
            <person name="LaButti K."/>
            <person name="Lipzen A."/>
            <person name="Andreopoulos W."/>
            <person name="Pangilinan J."/>
            <person name="Riley R."/>
            <person name="Hundley H."/>
            <person name="Na H."/>
            <person name="Barry K."/>
            <person name="Grigoriev I.V."/>
            <person name="Stajich J.E."/>
            <person name="Kennedy P.G."/>
        </authorList>
    </citation>
    <scope>NUCLEOTIDE SEQUENCE</scope>
    <source>
        <strain evidence="1">S12</strain>
    </source>
</reference>
<sequence length="180" mass="21301">MDRRPSDDLEEHTELLEGQKSVEECNSNNPQLSVSNQLAIFLNHAGHYDNAISLEDVAQWEHDQFIFFPEDDSKDAELAWWFAETRTCLEWRGGYLVIDGSTMDLFIKPAYFDKTFYDRKSKQQFNLILDNYYAPYVFQFTCLYEEHVNLLPDDYWVWADSAYPLEPWCIPLLRSLTMDN</sequence>
<evidence type="ECO:0000313" key="1">
    <source>
        <dbReference type="EMBL" id="KAG1799403.1"/>
    </source>
</evidence>
<accession>A0A9P7DNV7</accession>
<dbReference type="OrthoDB" id="2687688at2759"/>
<gene>
    <name evidence="1" type="ORF">HD556DRAFT_1439784</name>
</gene>
<keyword evidence="2" id="KW-1185">Reference proteome</keyword>
<proteinExistence type="predicted"/>
<dbReference type="Proteomes" id="UP000719766">
    <property type="component" value="Unassembled WGS sequence"/>
</dbReference>
<dbReference type="RefSeq" id="XP_041163802.1">
    <property type="nucleotide sequence ID" value="XM_041306010.1"/>
</dbReference>
<evidence type="ECO:0000313" key="2">
    <source>
        <dbReference type="Proteomes" id="UP000719766"/>
    </source>
</evidence>